<keyword evidence="2" id="KW-1185">Reference proteome</keyword>
<proteinExistence type="predicted"/>
<gene>
    <name evidence="1" type="ORF">N799_09940</name>
</gene>
<organism evidence="1 2">
    <name type="scientific">Lysobacter arseniciresistens ZS79</name>
    <dbReference type="NCBI Taxonomy" id="913325"/>
    <lineage>
        <taxon>Bacteria</taxon>
        <taxon>Pseudomonadati</taxon>
        <taxon>Pseudomonadota</taxon>
        <taxon>Gammaproteobacteria</taxon>
        <taxon>Lysobacterales</taxon>
        <taxon>Lysobacteraceae</taxon>
        <taxon>Novilysobacter</taxon>
    </lineage>
</organism>
<name>A0A0A0ETB0_9GAMM</name>
<protein>
    <recommendedName>
        <fullName evidence="3">Preprotein translocase subunit SecB</fullName>
    </recommendedName>
</protein>
<sequence length="128" mass="14565">MATRILQDFEVAGEVEEDDGSTSEQNARFLEVEFSGSVRCLADQPDAEDRELIAMDVCLGLLYEVAAECAEDGIDEFVRMNVPYHAIPYWREHIHGVCAKRRFRPITVPMYIQAMQQGEPRVVEKAED</sequence>
<dbReference type="InterPro" id="IPR035958">
    <property type="entry name" value="SecB-like_sf"/>
</dbReference>
<dbReference type="AlphaFoldDB" id="A0A0A0ETB0"/>
<comment type="caution">
    <text evidence="1">The sequence shown here is derived from an EMBL/GenBank/DDBJ whole genome shotgun (WGS) entry which is preliminary data.</text>
</comment>
<dbReference type="SUPFAM" id="SSF54611">
    <property type="entry name" value="SecB-like"/>
    <property type="match status" value="1"/>
</dbReference>
<reference evidence="1 2" key="1">
    <citation type="journal article" date="2015" name="Stand. Genomic Sci.">
        <title>Genomic information of the arsenic-resistant bacterium Lysobacter arseniciresistens type strain ZS79(T) and comparison of Lysobacter draft genomes.</title>
        <authorList>
            <person name="Liu L."/>
            <person name="Zhang S."/>
            <person name="Luo M."/>
            <person name="Wang G."/>
        </authorList>
    </citation>
    <scope>NUCLEOTIDE SEQUENCE [LARGE SCALE GENOMIC DNA]</scope>
    <source>
        <strain evidence="1 2">ZS79</strain>
    </source>
</reference>
<evidence type="ECO:0008006" key="3">
    <source>
        <dbReference type="Google" id="ProtNLM"/>
    </source>
</evidence>
<evidence type="ECO:0000313" key="1">
    <source>
        <dbReference type="EMBL" id="KGM54191.1"/>
    </source>
</evidence>
<accession>A0A0A0ETB0</accession>
<dbReference type="Proteomes" id="UP000029989">
    <property type="component" value="Unassembled WGS sequence"/>
</dbReference>
<evidence type="ECO:0000313" key="2">
    <source>
        <dbReference type="Proteomes" id="UP000029989"/>
    </source>
</evidence>
<dbReference type="EMBL" id="AVPT01000029">
    <property type="protein sequence ID" value="KGM54191.1"/>
    <property type="molecule type" value="Genomic_DNA"/>
</dbReference>